<proteinExistence type="predicted"/>
<keyword evidence="2" id="KW-1185">Reference proteome</keyword>
<comment type="caution">
    <text evidence="1">The sequence shown here is derived from an EMBL/GenBank/DDBJ whole genome shotgun (WGS) entry which is preliminary data.</text>
</comment>
<evidence type="ECO:0000313" key="2">
    <source>
        <dbReference type="Proteomes" id="UP000821845"/>
    </source>
</evidence>
<gene>
    <name evidence="1" type="ORF">HPB50_005850</name>
</gene>
<evidence type="ECO:0000313" key="1">
    <source>
        <dbReference type="EMBL" id="KAH6929763.1"/>
    </source>
</evidence>
<protein>
    <submittedName>
        <fullName evidence="1">Uncharacterized protein</fullName>
    </submittedName>
</protein>
<reference evidence="1" key="1">
    <citation type="submission" date="2020-05" db="EMBL/GenBank/DDBJ databases">
        <title>Large-scale comparative analyses of tick genomes elucidate their genetic diversity and vector capacities.</title>
        <authorList>
            <person name="Jia N."/>
            <person name="Wang J."/>
            <person name="Shi W."/>
            <person name="Du L."/>
            <person name="Sun Y."/>
            <person name="Zhan W."/>
            <person name="Jiang J."/>
            <person name="Wang Q."/>
            <person name="Zhang B."/>
            <person name="Ji P."/>
            <person name="Sakyi L.B."/>
            <person name="Cui X."/>
            <person name="Yuan T."/>
            <person name="Jiang B."/>
            <person name="Yang W."/>
            <person name="Lam T.T.-Y."/>
            <person name="Chang Q."/>
            <person name="Ding S."/>
            <person name="Wang X."/>
            <person name="Zhu J."/>
            <person name="Ruan X."/>
            <person name="Zhao L."/>
            <person name="Wei J."/>
            <person name="Que T."/>
            <person name="Du C."/>
            <person name="Cheng J."/>
            <person name="Dai P."/>
            <person name="Han X."/>
            <person name="Huang E."/>
            <person name="Gao Y."/>
            <person name="Liu J."/>
            <person name="Shao H."/>
            <person name="Ye R."/>
            <person name="Li L."/>
            <person name="Wei W."/>
            <person name="Wang X."/>
            <person name="Wang C."/>
            <person name="Yang T."/>
            <person name="Huo Q."/>
            <person name="Li W."/>
            <person name="Guo W."/>
            <person name="Chen H."/>
            <person name="Zhou L."/>
            <person name="Ni X."/>
            <person name="Tian J."/>
            <person name="Zhou Y."/>
            <person name="Sheng Y."/>
            <person name="Liu T."/>
            <person name="Pan Y."/>
            <person name="Xia L."/>
            <person name="Li J."/>
            <person name="Zhao F."/>
            <person name="Cao W."/>
        </authorList>
    </citation>
    <scope>NUCLEOTIDE SEQUENCE</scope>
    <source>
        <strain evidence="1">Hyas-2018</strain>
    </source>
</reference>
<dbReference type="Proteomes" id="UP000821845">
    <property type="component" value="Chromosome 5"/>
</dbReference>
<accession>A0ACB7S7W0</accession>
<sequence length="68" mass="7534">MFVSKASRYAFRISHNVYFDNQLKTGKDRVGVIVGTCAVDSGRSAVCLWPPTDGSQPEMDRARLTTPK</sequence>
<dbReference type="EMBL" id="CM023485">
    <property type="protein sequence ID" value="KAH6929763.1"/>
    <property type="molecule type" value="Genomic_DNA"/>
</dbReference>
<organism evidence="1 2">
    <name type="scientific">Hyalomma asiaticum</name>
    <name type="common">Tick</name>
    <dbReference type="NCBI Taxonomy" id="266040"/>
    <lineage>
        <taxon>Eukaryota</taxon>
        <taxon>Metazoa</taxon>
        <taxon>Ecdysozoa</taxon>
        <taxon>Arthropoda</taxon>
        <taxon>Chelicerata</taxon>
        <taxon>Arachnida</taxon>
        <taxon>Acari</taxon>
        <taxon>Parasitiformes</taxon>
        <taxon>Ixodida</taxon>
        <taxon>Ixodoidea</taxon>
        <taxon>Ixodidae</taxon>
        <taxon>Hyalomminae</taxon>
        <taxon>Hyalomma</taxon>
    </lineage>
</organism>
<name>A0ACB7S7W0_HYAAI</name>